<dbReference type="PANTHER" id="PTHR21621">
    <property type="entry name" value="RIBOSOMAL PROTEIN S6 MODIFICATION PROTEIN"/>
    <property type="match status" value="1"/>
</dbReference>
<sequence>MNILIATAPDDLHAQLVKLALEDKGHRCILWYMGDMPTKQKNSIYCENGHYSWMMENAIGAKTITENEIDVVWWRRTRNPFIPKTGHENDFDFIRKENVIFCDSIPLTLVQGPWWINPFDSIKYASSKVYQLKLAASLDFKIPATLISNAPEKIKEFIANNKNSQVIYKGFSCHHWCENNRLKLSYTKTVAHEQLPSDSTLQLTPGIYQEKLKKKYELRVTCFGDYLVAVKINSQEHAKGLNDWRVIPPGELGIEPYQLSTSIGNKIRGFMKRLGIVFGCFDFVVTPDDELYFLEVNQQGQFLWIEDLIPQIKMLDMFTNFLIQKTTSFNWKRDSELISLKNYEPSAIKKIDENMDNHIYRSPIKTSASF</sequence>
<dbReference type="PANTHER" id="PTHR21621:SF0">
    <property type="entry name" value="BETA-CITRYLGLUTAMATE SYNTHASE B-RELATED"/>
    <property type="match status" value="1"/>
</dbReference>
<accession>A0ABY8ATW0</accession>
<evidence type="ECO:0000313" key="2">
    <source>
        <dbReference type="Proteomes" id="UP001222087"/>
    </source>
</evidence>
<reference evidence="1 2" key="1">
    <citation type="submission" date="2023-02" db="EMBL/GenBank/DDBJ databases">
        <title>Genome Sequence of L. cardiaca H63T.</title>
        <authorList>
            <person name="Lopez A.E."/>
            <person name="Cianciotto N.P."/>
        </authorList>
    </citation>
    <scope>NUCLEOTIDE SEQUENCE [LARGE SCALE GENOMIC DNA]</scope>
    <source>
        <strain evidence="1 2">H63</strain>
    </source>
</reference>
<dbReference type="SUPFAM" id="SSF56059">
    <property type="entry name" value="Glutathione synthetase ATP-binding domain-like"/>
    <property type="match status" value="1"/>
</dbReference>
<evidence type="ECO:0000313" key="1">
    <source>
        <dbReference type="EMBL" id="WED42955.1"/>
    </source>
</evidence>
<protein>
    <recommendedName>
        <fullName evidence="3">Glutathione synthase/Ribosomal protein S6 modification enzyme (Glutaminyl transferase)</fullName>
    </recommendedName>
</protein>
<name>A0ABY8ATW0_9GAMM</name>
<gene>
    <name evidence="1" type="ORF">PXX05_13785</name>
</gene>
<dbReference type="EMBL" id="CP119078">
    <property type="protein sequence ID" value="WED42955.1"/>
    <property type="molecule type" value="Genomic_DNA"/>
</dbReference>
<proteinExistence type="predicted"/>
<evidence type="ECO:0008006" key="3">
    <source>
        <dbReference type="Google" id="ProtNLM"/>
    </source>
</evidence>
<organism evidence="1 2">
    <name type="scientific">Legionella cardiaca</name>
    <dbReference type="NCBI Taxonomy" id="1071983"/>
    <lineage>
        <taxon>Bacteria</taxon>
        <taxon>Pseudomonadati</taxon>
        <taxon>Pseudomonadota</taxon>
        <taxon>Gammaproteobacteria</taxon>
        <taxon>Legionellales</taxon>
        <taxon>Legionellaceae</taxon>
        <taxon>Legionella</taxon>
    </lineage>
</organism>
<dbReference type="RefSeq" id="WP_275088770.1">
    <property type="nucleotide sequence ID" value="NZ_CP119078.1"/>
</dbReference>
<keyword evidence="2" id="KW-1185">Reference proteome</keyword>
<dbReference type="Proteomes" id="UP001222087">
    <property type="component" value="Chromosome"/>
</dbReference>
<dbReference type="Gene3D" id="3.30.470.20">
    <property type="entry name" value="ATP-grasp fold, B domain"/>
    <property type="match status" value="1"/>
</dbReference>